<organism evidence="10 11">
    <name type="scientific">Niabella pedocola</name>
    <dbReference type="NCBI Taxonomy" id="1752077"/>
    <lineage>
        <taxon>Bacteria</taxon>
        <taxon>Pseudomonadati</taxon>
        <taxon>Bacteroidota</taxon>
        <taxon>Chitinophagia</taxon>
        <taxon>Chitinophagales</taxon>
        <taxon>Chitinophagaceae</taxon>
        <taxon>Niabella</taxon>
    </lineage>
</organism>
<feature type="transmembrane region" description="Helical" evidence="8">
    <location>
        <begin position="334"/>
        <end position="358"/>
    </location>
</feature>
<feature type="transmembrane region" description="Helical" evidence="8">
    <location>
        <begin position="143"/>
        <end position="162"/>
    </location>
</feature>
<dbReference type="RefSeq" id="WP_231008694.1">
    <property type="nucleotide sequence ID" value="NZ_JAJNEC010000008.1"/>
</dbReference>
<feature type="transmembrane region" description="Helical" evidence="8">
    <location>
        <begin position="205"/>
        <end position="224"/>
    </location>
</feature>
<sequence length="539" mass="61185">MIQQLLKKPMLLLMGIWLLLTAININKAFHVDDTFHLEAAQHILKDPLRPMSGMIRWDKPEATPIHTGNQPPLLFYMIAGMSLIFGFNEIGLHLLTALFCFLALYWFYKAATLLYGSDKPVFLLALLGLCPAFVVNQNLMTDVPVLALLLGVIYYISLAGRTNQTRHYIIAMCLLAAGCFIKYTFLPVLASIFLLFILRKQYRNLRFLLIPAGLLVLWSLWNYWEFGGIHILERRTVPTFSRWDLLWSFFTSLGCIAPFGFLLFDYLIKGRLSNYLVYIILFLFIQVVFFSYYGTGSDEEQLNLFLEIAFFTNGLIIIAAILRIGYRSFKQKKFAGFVASDDGLLFLLILTISVFIVLLAPFMAPRHVLLIVPLILLLSAPKISRCKTGLRAVAVSVSLVLSILLGVSDWIFADYYRTTSAGIMKGMPPNSKVWTTGAGGWQWYSKKDGMVEYSLENPQARPGDYIVIATNTSNHRIHADLPVRLLAKIWGDEVTPLTYFSVNKGFSMYYTSFGRPSWRLSKKPADTIFVLQCIDPSKK</sequence>
<feature type="transmembrane region" description="Helical" evidence="8">
    <location>
        <begin position="304"/>
        <end position="322"/>
    </location>
</feature>
<feature type="transmembrane region" description="Helical" evidence="8">
    <location>
        <begin position="92"/>
        <end position="108"/>
    </location>
</feature>
<evidence type="ECO:0000259" key="9">
    <source>
        <dbReference type="Pfam" id="PF13231"/>
    </source>
</evidence>
<evidence type="ECO:0000313" key="10">
    <source>
        <dbReference type="EMBL" id="MCD2426106.1"/>
    </source>
</evidence>
<comment type="subcellular location">
    <subcellularLocation>
        <location evidence="1">Cell membrane</location>
        <topology evidence="1">Multi-pass membrane protein</topology>
    </subcellularLocation>
</comment>
<keyword evidence="6 8" id="KW-1133">Transmembrane helix</keyword>
<dbReference type="PANTHER" id="PTHR33908">
    <property type="entry name" value="MANNOSYLTRANSFERASE YKCB-RELATED"/>
    <property type="match status" value="1"/>
</dbReference>
<comment type="caution">
    <text evidence="10">The sequence shown here is derived from an EMBL/GenBank/DDBJ whole genome shotgun (WGS) entry which is preliminary data.</text>
</comment>
<evidence type="ECO:0000256" key="8">
    <source>
        <dbReference type="SAM" id="Phobius"/>
    </source>
</evidence>
<evidence type="ECO:0000256" key="6">
    <source>
        <dbReference type="ARBA" id="ARBA00022989"/>
    </source>
</evidence>
<evidence type="ECO:0000313" key="11">
    <source>
        <dbReference type="Proteomes" id="UP001199816"/>
    </source>
</evidence>
<dbReference type="InterPro" id="IPR038731">
    <property type="entry name" value="RgtA/B/C-like"/>
</dbReference>
<protein>
    <submittedName>
        <fullName evidence="10">Glycosyltransferase family 39 protein</fullName>
    </submittedName>
</protein>
<feature type="transmembrane region" description="Helical" evidence="8">
    <location>
        <begin position="244"/>
        <end position="268"/>
    </location>
</feature>
<evidence type="ECO:0000256" key="3">
    <source>
        <dbReference type="ARBA" id="ARBA00022676"/>
    </source>
</evidence>
<keyword evidence="3" id="KW-0328">Glycosyltransferase</keyword>
<evidence type="ECO:0000256" key="5">
    <source>
        <dbReference type="ARBA" id="ARBA00022692"/>
    </source>
</evidence>
<feature type="domain" description="Glycosyltransferase RgtA/B/C/D-like" evidence="9">
    <location>
        <begin position="70"/>
        <end position="206"/>
    </location>
</feature>
<feature type="transmembrane region" description="Helical" evidence="8">
    <location>
        <begin position="168"/>
        <end position="198"/>
    </location>
</feature>
<gene>
    <name evidence="10" type="ORF">LQ567_25200</name>
</gene>
<accession>A0ABS8PYG9</accession>
<keyword evidence="2" id="KW-1003">Cell membrane</keyword>
<keyword evidence="5 8" id="KW-0812">Transmembrane</keyword>
<evidence type="ECO:0000256" key="4">
    <source>
        <dbReference type="ARBA" id="ARBA00022679"/>
    </source>
</evidence>
<feature type="transmembrane region" description="Helical" evidence="8">
    <location>
        <begin position="120"/>
        <end position="136"/>
    </location>
</feature>
<feature type="transmembrane region" description="Helical" evidence="8">
    <location>
        <begin position="392"/>
        <end position="413"/>
    </location>
</feature>
<dbReference type="Pfam" id="PF13231">
    <property type="entry name" value="PMT_2"/>
    <property type="match status" value="1"/>
</dbReference>
<name>A0ABS8PYG9_9BACT</name>
<evidence type="ECO:0000256" key="7">
    <source>
        <dbReference type="ARBA" id="ARBA00023136"/>
    </source>
</evidence>
<keyword evidence="7 8" id="KW-0472">Membrane</keyword>
<reference evidence="10 11" key="1">
    <citation type="submission" date="2021-11" db="EMBL/GenBank/DDBJ databases">
        <title>Genomic of Niabella pedocola.</title>
        <authorList>
            <person name="Wu T."/>
        </authorList>
    </citation>
    <scope>NUCLEOTIDE SEQUENCE [LARGE SCALE GENOMIC DNA]</scope>
    <source>
        <strain evidence="10 11">JCM 31011</strain>
    </source>
</reference>
<dbReference type="EMBL" id="JAJNEC010000008">
    <property type="protein sequence ID" value="MCD2426106.1"/>
    <property type="molecule type" value="Genomic_DNA"/>
</dbReference>
<proteinExistence type="predicted"/>
<evidence type="ECO:0000256" key="2">
    <source>
        <dbReference type="ARBA" id="ARBA00022475"/>
    </source>
</evidence>
<feature type="transmembrane region" description="Helical" evidence="8">
    <location>
        <begin position="275"/>
        <end position="292"/>
    </location>
</feature>
<dbReference type="InterPro" id="IPR050297">
    <property type="entry name" value="LipidA_mod_glycosyltrf_83"/>
</dbReference>
<evidence type="ECO:0000256" key="1">
    <source>
        <dbReference type="ARBA" id="ARBA00004651"/>
    </source>
</evidence>
<dbReference type="Proteomes" id="UP001199816">
    <property type="component" value="Unassembled WGS sequence"/>
</dbReference>
<dbReference type="PANTHER" id="PTHR33908:SF11">
    <property type="entry name" value="MEMBRANE PROTEIN"/>
    <property type="match status" value="1"/>
</dbReference>
<keyword evidence="4" id="KW-0808">Transferase</keyword>
<keyword evidence="11" id="KW-1185">Reference proteome</keyword>